<dbReference type="Gene3D" id="3.30.200.20">
    <property type="entry name" value="Phosphorylase Kinase, domain 1"/>
    <property type="match status" value="1"/>
</dbReference>
<dbReference type="InterPro" id="IPR011009">
    <property type="entry name" value="Kinase-like_dom_sf"/>
</dbReference>
<dbReference type="SUPFAM" id="SSF56112">
    <property type="entry name" value="Protein kinase-like (PK-like)"/>
    <property type="match status" value="1"/>
</dbReference>
<evidence type="ECO:0000313" key="9">
    <source>
        <dbReference type="Proteomes" id="UP000075714"/>
    </source>
</evidence>
<feature type="binding site" evidence="5">
    <location>
        <position position="283"/>
    </location>
    <ligand>
        <name>ATP</name>
        <dbReference type="ChEBI" id="CHEBI:30616"/>
    </ligand>
</feature>
<dbReference type="InterPro" id="IPR000719">
    <property type="entry name" value="Prot_kinase_dom"/>
</dbReference>
<keyword evidence="4 5" id="KW-0067">ATP-binding</keyword>
<feature type="domain" description="Protein kinase" evidence="7">
    <location>
        <begin position="256"/>
        <end position="681"/>
    </location>
</feature>
<evidence type="ECO:0000256" key="1">
    <source>
        <dbReference type="ARBA" id="ARBA00022679"/>
    </source>
</evidence>
<organism evidence="8 9">
    <name type="scientific">Gonium pectorale</name>
    <name type="common">Green alga</name>
    <dbReference type="NCBI Taxonomy" id="33097"/>
    <lineage>
        <taxon>Eukaryota</taxon>
        <taxon>Viridiplantae</taxon>
        <taxon>Chlorophyta</taxon>
        <taxon>core chlorophytes</taxon>
        <taxon>Chlorophyceae</taxon>
        <taxon>CS clade</taxon>
        <taxon>Chlamydomonadales</taxon>
        <taxon>Volvocaceae</taxon>
        <taxon>Gonium</taxon>
    </lineage>
</organism>
<gene>
    <name evidence="8" type="ORF">GPECTOR_74g681</name>
</gene>
<dbReference type="PROSITE" id="PS00107">
    <property type="entry name" value="PROTEIN_KINASE_ATP"/>
    <property type="match status" value="1"/>
</dbReference>
<dbReference type="GO" id="GO:0004674">
    <property type="term" value="F:protein serine/threonine kinase activity"/>
    <property type="evidence" value="ECO:0007669"/>
    <property type="project" value="TreeGrafter"/>
</dbReference>
<evidence type="ECO:0000256" key="5">
    <source>
        <dbReference type="PROSITE-ProRule" id="PRU10141"/>
    </source>
</evidence>
<proteinExistence type="predicted"/>
<dbReference type="AlphaFoldDB" id="A0A150G2J2"/>
<evidence type="ECO:0000313" key="8">
    <source>
        <dbReference type="EMBL" id="KXZ44067.1"/>
    </source>
</evidence>
<reference evidence="9" key="1">
    <citation type="journal article" date="2016" name="Nat. Commun.">
        <title>The Gonium pectorale genome demonstrates co-option of cell cycle regulation during the evolution of multicellularity.</title>
        <authorList>
            <person name="Hanschen E.R."/>
            <person name="Marriage T.N."/>
            <person name="Ferris P.J."/>
            <person name="Hamaji T."/>
            <person name="Toyoda A."/>
            <person name="Fujiyama A."/>
            <person name="Neme R."/>
            <person name="Noguchi H."/>
            <person name="Minakuchi Y."/>
            <person name="Suzuki M."/>
            <person name="Kawai-Toyooka H."/>
            <person name="Smith D.R."/>
            <person name="Sparks H."/>
            <person name="Anderson J."/>
            <person name="Bakaric R."/>
            <person name="Luria V."/>
            <person name="Karger A."/>
            <person name="Kirschner M.W."/>
            <person name="Durand P.M."/>
            <person name="Michod R.E."/>
            <person name="Nozaki H."/>
            <person name="Olson B.J."/>
        </authorList>
    </citation>
    <scope>NUCLEOTIDE SEQUENCE [LARGE SCALE GENOMIC DNA]</scope>
    <source>
        <strain evidence="9">NIES-2863</strain>
    </source>
</reference>
<evidence type="ECO:0000256" key="4">
    <source>
        <dbReference type="ARBA" id="ARBA00022840"/>
    </source>
</evidence>
<evidence type="ECO:0000256" key="3">
    <source>
        <dbReference type="ARBA" id="ARBA00022777"/>
    </source>
</evidence>
<keyword evidence="1" id="KW-0808">Transferase</keyword>
<dbReference type="STRING" id="33097.A0A150G2J2"/>
<dbReference type="SMART" id="SM00220">
    <property type="entry name" value="S_TKc"/>
    <property type="match status" value="1"/>
</dbReference>
<sequence>MGMTDADWAPYRTPVLLQRNFTILGTRDAMVDWPELDLGFVKAKVLLGPGTILNFSRVVIIKSRNVPPFQPVGMDLIVSVPRPGMSTNTSRLGIVASWGAVNVWIPGHQTLNTSASLPVGDCVDDPSARLVKRCWPAVGLNADVAVDGMDTDPNDKTVYNGYLIWAVDFYYLCQTLMTPECVLHLATSTTASTAPLRLTRDELASMPVTPLTPFTPGIMLDVGLVHEGAAGGGRAVSSDGRASGANCNSSSAATVELSPTVLGKGAFGRVVVGTYKGVRVAVKLINTGLLAAPGGGAGASGAAFAASGAAADEALAAAQYASDGSGTTHPRMLWHRHISPAIGESQDPMAGPDAAIGESQDPMAGPDAAIGESQDPMAGPDAAIGESQDPMAGPDAAIGESQDPMAGPDAAIGESQDPMAGPDAAIGESQAEATRRGGKRPNGVGSHAALFMGTLAQEVEVLARCRHPNVVRLLAANLTPPRVCLVMELMDTSLDRLLHGGGAQSGALPGRMALHQVLHIALQVARALAYLHPTILHRDLKPANVLVSEPNSATPVVKLADFGLSRLHNTVVITRNPAVGTAPYMAPEVFDVLNQRVTDKVDIWAFGVILWEMLTGQRPWPGLDPVQIACAISIRGARLPLESLPPERCPAKLRALLTACWEQDPSRRPAAAEVVKTLALVQEVSDKPTWA</sequence>
<dbReference type="PROSITE" id="PS50011">
    <property type="entry name" value="PROTEIN_KINASE_DOM"/>
    <property type="match status" value="1"/>
</dbReference>
<dbReference type="Pfam" id="PF00069">
    <property type="entry name" value="Pkinase"/>
    <property type="match status" value="1"/>
</dbReference>
<dbReference type="PROSITE" id="PS00108">
    <property type="entry name" value="PROTEIN_KINASE_ST"/>
    <property type="match status" value="1"/>
</dbReference>
<evidence type="ECO:0000256" key="6">
    <source>
        <dbReference type="SAM" id="MobiDB-lite"/>
    </source>
</evidence>
<dbReference type="PANTHER" id="PTHR44329:SF214">
    <property type="entry name" value="PROTEIN KINASE DOMAIN-CONTAINING PROTEIN"/>
    <property type="match status" value="1"/>
</dbReference>
<comment type="caution">
    <text evidence="8">The sequence shown here is derived from an EMBL/GenBank/DDBJ whole genome shotgun (WGS) entry which is preliminary data.</text>
</comment>
<feature type="region of interest" description="Disordered" evidence="6">
    <location>
        <begin position="342"/>
        <end position="408"/>
    </location>
</feature>
<accession>A0A150G2J2</accession>
<dbReference type="InterPro" id="IPR008271">
    <property type="entry name" value="Ser/Thr_kinase_AS"/>
</dbReference>
<dbReference type="Proteomes" id="UP000075714">
    <property type="component" value="Unassembled WGS sequence"/>
</dbReference>
<protein>
    <recommendedName>
        <fullName evidence="7">Protein kinase domain-containing protein</fullName>
    </recommendedName>
</protein>
<dbReference type="EMBL" id="LSYV01000075">
    <property type="protein sequence ID" value="KXZ44067.1"/>
    <property type="molecule type" value="Genomic_DNA"/>
</dbReference>
<dbReference type="PANTHER" id="PTHR44329">
    <property type="entry name" value="SERINE/THREONINE-PROTEIN KINASE TNNI3K-RELATED"/>
    <property type="match status" value="1"/>
</dbReference>
<dbReference type="InterPro" id="IPR051681">
    <property type="entry name" value="Ser/Thr_Kinases-Pseudokinases"/>
</dbReference>
<keyword evidence="9" id="KW-1185">Reference proteome</keyword>
<keyword evidence="3" id="KW-0418">Kinase</keyword>
<name>A0A150G2J2_GONPE</name>
<evidence type="ECO:0000256" key="2">
    <source>
        <dbReference type="ARBA" id="ARBA00022741"/>
    </source>
</evidence>
<dbReference type="Gene3D" id="1.10.510.10">
    <property type="entry name" value="Transferase(Phosphotransferase) domain 1"/>
    <property type="match status" value="1"/>
</dbReference>
<dbReference type="CDD" id="cd13999">
    <property type="entry name" value="STKc_MAP3K-like"/>
    <property type="match status" value="1"/>
</dbReference>
<dbReference type="OrthoDB" id="3256376at2759"/>
<evidence type="ECO:0000259" key="7">
    <source>
        <dbReference type="PROSITE" id="PS50011"/>
    </source>
</evidence>
<dbReference type="InterPro" id="IPR017441">
    <property type="entry name" value="Protein_kinase_ATP_BS"/>
</dbReference>
<keyword evidence="2 5" id="KW-0547">Nucleotide-binding</keyword>
<dbReference type="GO" id="GO:0005524">
    <property type="term" value="F:ATP binding"/>
    <property type="evidence" value="ECO:0007669"/>
    <property type="project" value="UniProtKB-UniRule"/>
</dbReference>